<evidence type="ECO:0000313" key="2">
    <source>
        <dbReference type="Proteomes" id="UP001500752"/>
    </source>
</evidence>
<gene>
    <name evidence="1" type="ORF">GCM10023081_28050</name>
</gene>
<dbReference type="EMBL" id="BAABEO010000019">
    <property type="protein sequence ID" value="GAA3689069.1"/>
    <property type="molecule type" value="Genomic_DNA"/>
</dbReference>
<accession>A0ABP7CEV3</accession>
<evidence type="ECO:0008006" key="3">
    <source>
        <dbReference type="Google" id="ProtNLM"/>
    </source>
</evidence>
<reference evidence="2" key="1">
    <citation type="journal article" date="2019" name="Int. J. Syst. Evol. Microbiol.">
        <title>The Global Catalogue of Microorganisms (GCM) 10K type strain sequencing project: providing services to taxonomists for standard genome sequencing and annotation.</title>
        <authorList>
            <consortium name="The Broad Institute Genomics Platform"/>
            <consortium name="The Broad Institute Genome Sequencing Center for Infectious Disease"/>
            <person name="Wu L."/>
            <person name="Ma J."/>
        </authorList>
    </citation>
    <scope>NUCLEOTIDE SEQUENCE [LARGE SCALE GENOMIC DNA]</scope>
    <source>
        <strain evidence="2">JCM 30742</strain>
    </source>
</reference>
<dbReference type="RefSeq" id="WP_345151635.1">
    <property type="nucleotide sequence ID" value="NZ_BAABEO010000019.1"/>
</dbReference>
<organism evidence="1 2">
    <name type="scientific">Arthrobacter ginkgonis</name>
    <dbReference type="NCBI Taxonomy" id="1630594"/>
    <lineage>
        <taxon>Bacteria</taxon>
        <taxon>Bacillati</taxon>
        <taxon>Actinomycetota</taxon>
        <taxon>Actinomycetes</taxon>
        <taxon>Micrococcales</taxon>
        <taxon>Micrococcaceae</taxon>
        <taxon>Arthrobacter</taxon>
    </lineage>
</organism>
<dbReference type="Proteomes" id="UP001500752">
    <property type="component" value="Unassembled WGS sequence"/>
</dbReference>
<name>A0ABP7CEV3_9MICC</name>
<sequence>MKYDPPTCCPPDAHPPRTVIQPGQRTLATRQAAIFPQWRAAMLAAIGKHKELAGWTADRDGDLGVMLLELWAYVLDVTSFYDARLAERAYLPTAHEADTIAEIVSLLGYEPRPALAAAVQLALEVRGADPVPLAGRTGFRSEAFGGEPPQVFEVLDPAVLWPQRSAWNLAPYRLDRYDGTMRFRPGEGPNRGSVVAVTAGDEPVFAGEVAAVEAENHPDGGRYLRVTFAPGADLSPLKVGLELSKLRPSVLGLRAPLSGMVKSGNAVTGTPVGSTLPSVATVSGVSAAGQGWVVLDAFYPQLTGGSVAAIEQAGTLRPVKITSAARFDHEITVGSGSAAVKQSFPTSLVVFNYSGTLSGRDLVLHALPRPLGRLVRPAEPQRDLADIKVQPDLVPPVAALGEAPPGGAALAVGQSSRGALLRGTVTAEADGAGRFVPSEDSPAFAARLATPVRLLGNVVTAVRGETVAREVLGSGDAAQAVQAFTLKKKPLTWVSDASSGLGRRPQLDVAVDGRYWTWVETLYGTGPDDRVFVVRMGADGTATVQFGDGATGSRLPSGVANVVVSYRFGAGAAKPPPGAIKQAAAAVRDLTRVWSPLAPYGGADAEPADAIRETAPAAMLSLGRAVSAADYLALARAFSGVVNASVAERWDPERLGVTIDVAIIADSGDPSPELAEYLRQRSAPGVPVTARPATAVDVPRFDVAIAVADGYVAEAVLAQVARALLDPDHGFLAPARLQIGRPVFHSQVVAAAHAVGGVAGVVGISLVSGPMPAAMVPGAGAYFDFLTHGTVV</sequence>
<keyword evidence="2" id="KW-1185">Reference proteome</keyword>
<proteinExistence type="predicted"/>
<protein>
    <recommendedName>
        <fullName evidence="3">Baseplate protein J-like domain-containing protein</fullName>
    </recommendedName>
</protein>
<comment type="caution">
    <text evidence="1">The sequence shown here is derived from an EMBL/GenBank/DDBJ whole genome shotgun (WGS) entry which is preliminary data.</text>
</comment>
<evidence type="ECO:0000313" key="1">
    <source>
        <dbReference type="EMBL" id="GAA3689069.1"/>
    </source>
</evidence>